<proteinExistence type="predicted"/>
<dbReference type="RefSeq" id="WP_345476236.1">
    <property type="nucleotide sequence ID" value="NZ_BAABLW010000001.1"/>
</dbReference>
<feature type="transmembrane region" description="Helical" evidence="1">
    <location>
        <begin position="132"/>
        <end position="160"/>
    </location>
</feature>
<keyword evidence="1" id="KW-0472">Membrane</keyword>
<evidence type="ECO:0000313" key="2">
    <source>
        <dbReference type="EMBL" id="GAA4911084.1"/>
    </source>
</evidence>
<feature type="transmembrane region" description="Helical" evidence="1">
    <location>
        <begin position="166"/>
        <end position="195"/>
    </location>
</feature>
<feature type="transmembrane region" description="Helical" evidence="1">
    <location>
        <begin position="216"/>
        <end position="237"/>
    </location>
</feature>
<accession>A0ABP9FP60</accession>
<evidence type="ECO:0000256" key="1">
    <source>
        <dbReference type="SAM" id="Phobius"/>
    </source>
</evidence>
<feature type="transmembrane region" description="Helical" evidence="1">
    <location>
        <begin position="277"/>
        <end position="295"/>
    </location>
</feature>
<feature type="transmembrane region" description="Helical" evidence="1">
    <location>
        <begin position="84"/>
        <end position="111"/>
    </location>
</feature>
<organism evidence="2 3">
    <name type="scientific">Nesterenkonia rhizosphaerae</name>
    <dbReference type="NCBI Taxonomy" id="1348272"/>
    <lineage>
        <taxon>Bacteria</taxon>
        <taxon>Bacillati</taxon>
        <taxon>Actinomycetota</taxon>
        <taxon>Actinomycetes</taxon>
        <taxon>Micrococcales</taxon>
        <taxon>Micrococcaceae</taxon>
        <taxon>Nesterenkonia</taxon>
    </lineage>
</organism>
<evidence type="ECO:0008006" key="4">
    <source>
        <dbReference type="Google" id="ProtNLM"/>
    </source>
</evidence>
<dbReference type="EMBL" id="BAABLW010000001">
    <property type="protein sequence ID" value="GAA4911084.1"/>
    <property type="molecule type" value="Genomic_DNA"/>
</dbReference>
<dbReference type="Proteomes" id="UP001500368">
    <property type="component" value="Unassembled WGS sequence"/>
</dbReference>
<keyword evidence="1" id="KW-1133">Transmembrane helix</keyword>
<sequence>MTAGTAYPLRALSQDELFSAAFAVIRHAPRAALGLPFLAGVLNFAASLLVLTFFGTDSFTRLLTDPAAFDDAELAWAAIGDGGVMLLMTISTLLGSLLMSVSLGLLVIPTLRAAYGLPTTLRQTVLLRARQLGWLLLHLVIVGLLLSVIGFIAVVIGAILAGLTLFVGLIVIVPGLYLLLCWLTVAFMYGPVVIVSERLNAFAAIGRSFSLNRGMWWRNIAVIALFYLIVGIAIMLASMPAALASGLGGEIAWQSAEDSGESLGLLVLAAGHLYDNVLSALMMALAGALAAVMYLNCRIRQEALDVALLHAGQTQSDDDAATVLPGSPEHLARFFTPRYLDPRYFASPSAAPGAAPGGSR</sequence>
<reference evidence="3" key="1">
    <citation type="journal article" date="2019" name="Int. J. Syst. Evol. Microbiol.">
        <title>The Global Catalogue of Microorganisms (GCM) 10K type strain sequencing project: providing services to taxonomists for standard genome sequencing and annotation.</title>
        <authorList>
            <consortium name="The Broad Institute Genomics Platform"/>
            <consortium name="The Broad Institute Genome Sequencing Center for Infectious Disease"/>
            <person name="Wu L."/>
            <person name="Ma J."/>
        </authorList>
    </citation>
    <scope>NUCLEOTIDE SEQUENCE [LARGE SCALE GENOMIC DNA]</scope>
    <source>
        <strain evidence="3">JCM 19129</strain>
    </source>
</reference>
<keyword evidence="1" id="KW-0812">Transmembrane</keyword>
<gene>
    <name evidence="2" type="ORF">GCM10025790_01690</name>
</gene>
<evidence type="ECO:0000313" key="3">
    <source>
        <dbReference type="Proteomes" id="UP001500368"/>
    </source>
</evidence>
<protein>
    <recommendedName>
        <fullName evidence="4">Glycerophosphoryl diester phosphodiesterase membrane domain-containing protein</fullName>
    </recommendedName>
</protein>
<comment type="caution">
    <text evidence="2">The sequence shown here is derived from an EMBL/GenBank/DDBJ whole genome shotgun (WGS) entry which is preliminary data.</text>
</comment>
<feature type="transmembrane region" description="Helical" evidence="1">
    <location>
        <begin position="32"/>
        <end position="54"/>
    </location>
</feature>
<keyword evidence="3" id="KW-1185">Reference proteome</keyword>
<name>A0ABP9FP60_9MICC</name>